<evidence type="ECO:0000313" key="3">
    <source>
        <dbReference type="Proteomes" id="UP001597322"/>
    </source>
</evidence>
<dbReference type="Gene3D" id="3.40.50.300">
    <property type="entry name" value="P-loop containing nucleotide triphosphate hydrolases"/>
    <property type="match status" value="1"/>
</dbReference>
<proteinExistence type="predicted"/>
<dbReference type="InterPro" id="IPR051396">
    <property type="entry name" value="Bact_Antivir_Def_Nuclease"/>
</dbReference>
<sequence>MISEIEFIQYRKLKDITLSFDQHINLISGTNGTCKSTLMHIVSNSFQAVKGSDDHYTDPTATTVLKRFVEKVNPKIETVSRGDKNHYSNPAEGRAGTLFKVRYDSGEELEFRRHNSRSDQDKKNFRFSIKPKYARDTEDRLPSLPVVYLGLSRLVPYGEVSDKVATNTMRDQLPLEIQAAFKKQFAHLTRLEIDKPVIHNIPDVKKRSEFVTNVDGVDSNTISSGEDNISIILTALNCLRYVYESVAEGKARDIESILLIDEFDATLHPSAQKKLFDIIVDYAEKYRIQVFFTTHSLFILKHAYLLEKRIVYIVDQDDSVSLMPDPAPMQIEMHLNGILRTALYQNVFIPVYTEDAEARLFLERLLDYISKSLDTRFPAARNLLHLVDASIGADALKSLFKDSKLNQSSMRAICILDGDQAKDLKHHIIALPGGAPPDRMFSEYLRKLLSDSSYKPFWSEVQEHGYTKVTGREVLEDFDRIATTIEEVKAVKGSAKGQQRELSKVHFNKHREFYEFVIGAWLVDPGNLDAIKAFRDDLYAAFKKTAAFHSIDARIWPQNAPA</sequence>
<comment type="caution">
    <text evidence="2">The sequence shown here is derived from an EMBL/GenBank/DDBJ whole genome shotgun (WGS) entry which is preliminary data.</text>
</comment>
<keyword evidence="3" id="KW-1185">Reference proteome</keyword>
<dbReference type="PANTHER" id="PTHR43581">
    <property type="entry name" value="ATP/GTP PHOSPHATASE"/>
    <property type="match status" value="1"/>
</dbReference>
<organism evidence="2 3">
    <name type="scientific">Rhizobium helianthi</name>
    <dbReference type="NCBI Taxonomy" id="1132695"/>
    <lineage>
        <taxon>Bacteria</taxon>
        <taxon>Pseudomonadati</taxon>
        <taxon>Pseudomonadota</taxon>
        <taxon>Alphaproteobacteria</taxon>
        <taxon>Hyphomicrobiales</taxon>
        <taxon>Rhizobiaceae</taxon>
        <taxon>Rhizobium/Agrobacterium group</taxon>
        <taxon>Rhizobium</taxon>
    </lineage>
</organism>
<dbReference type="SUPFAM" id="SSF52540">
    <property type="entry name" value="P-loop containing nucleoside triphosphate hydrolases"/>
    <property type="match status" value="1"/>
</dbReference>
<protein>
    <submittedName>
        <fullName evidence="2">AAA family ATPase</fullName>
    </submittedName>
</protein>
<gene>
    <name evidence="2" type="ORF">ACFSE1_06165</name>
</gene>
<dbReference type="EMBL" id="JBHUEQ010000007">
    <property type="protein sequence ID" value="MFD1745044.1"/>
    <property type="molecule type" value="Genomic_DNA"/>
</dbReference>
<dbReference type="InterPro" id="IPR027417">
    <property type="entry name" value="P-loop_NTPase"/>
</dbReference>
<evidence type="ECO:0000313" key="2">
    <source>
        <dbReference type="EMBL" id="MFD1745044.1"/>
    </source>
</evidence>
<evidence type="ECO:0000259" key="1">
    <source>
        <dbReference type="Pfam" id="PF13304"/>
    </source>
</evidence>
<reference evidence="3" key="1">
    <citation type="journal article" date="2019" name="Int. J. Syst. Evol. Microbiol.">
        <title>The Global Catalogue of Microorganisms (GCM) 10K type strain sequencing project: providing services to taxonomists for standard genome sequencing and annotation.</title>
        <authorList>
            <consortium name="The Broad Institute Genomics Platform"/>
            <consortium name="The Broad Institute Genome Sequencing Center for Infectious Disease"/>
            <person name="Wu L."/>
            <person name="Ma J."/>
        </authorList>
    </citation>
    <scope>NUCLEOTIDE SEQUENCE [LARGE SCALE GENOMIC DNA]</scope>
    <source>
        <strain evidence="3">CG52</strain>
    </source>
</reference>
<dbReference type="PANTHER" id="PTHR43581:SF4">
    <property type="entry name" value="ATP_GTP PHOSPHATASE"/>
    <property type="match status" value="1"/>
</dbReference>
<feature type="domain" description="ATPase AAA-type core" evidence="1">
    <location>
        <begin position="25"/>
        <end position="300"/>
    </location>
</feature>
<dbReference type="Pfam" id="PF13304">
    <property type="entry name" value="AAA_21"/>
    <property type="match status" value="1"/>
</dbReference>
<dbReference type="InterPro" id="IPR003959">
    <property type="entry name" value="ATPase_AAA_core"/>
</dbReference>
<name>A0ABW4M1H8_9HYPH</name>
<dbReference type="RefSeq" id="WP_377397960.1">
    <property type="nucleotide sequence ID" value="NZ_JBHUEQ010000007.1"/>
</dbReference>
<accession>A0ABW4M1H8</accession>
<dbReference type="Proteomes" id="UP001597322">
    <property type="component" value="Unassembled WGS sequence"/>
</dbReference>